<feature type="active site" description="Nucleophile; for GATase activity" evidence="10">
    <location>
        <position position="15"/>
    </location>
</feature>
<evidence type="ECO:0000256" key="9">
    <source>
        <dbReference type="ARBA" id="ARBA00022962"/>
    </source>
</evidence>
<comment type="caution">
    <text evidence="13">The sequence shown here is derived from an EMBL/GenBank/DDBJ whole genome shotgun (WGS) entry which is preliminary data.</text>
</comment>
<dbReference type="PANTHER" id="PTHR10937:SF0">
    <property type="entry name" value="GLUTAMINE--FRUCTOSE-6-PHOSPHATE TRANSAMINASE (ISOMERIZING)"/>
    <property type="match status" value="1"/>
</dbReference>
<dbReference type="Proteomes" id="UP000548867">
    <property type="component" value="Unassembled WGS sequence"/>
</dbReference>
<dbReference type="PANTHER" id="PTHR10937">
    <property type="entry name" value="GLUCOSAMINE--FRUCTOSE-6-PHOSPHATE AMINOTRANSFERASE, ISOMERIZING"/>
    <property type="match status" value="1"/>
</dbReference>
<feature type="active site" description="For Fru-6P isomerization activity" evidence="10">
    <location>
        <position position="615"/>
    </location>
</feature>
<dbReference type="FunFam" id="3.40.50.10490:FF:000001">
    <property type="entry name" value="Glutamine--fructose-6-phosphate aminotransferase [isomerizing]"/>
    <property type="match status" value="1"/>
</dbReference>
<dbReference type="InterPro" id="IPR047084">
    <property type="entry name" value="GFAT_N"/>
</dbReference>
<dbReference type="InterPro" id="IPR005855">
    <property type="entry name" value="GFAT"/>
</dbReference>
<evidence type="ECO:0000256" key="1">
    <source>
        <dbReference type="ARBA" id="ARBA00001031"/>
    </source>
</evidence>
<dbReference type="CDD" id="cd00714">
    <property type="entry name" value="GFAT"/>
    <property type="match status" value="1"/>
</dbReference>
<keyword evidence="9" id="KW-0315">Glutamine amidotransferase</keyword>
<evidence type="ECO:0000256" key="8">
    <source>
        <dbReference type="ARBA" id="ARBA00022737"/>
    </source>
</evidence>
<dbReference type="SUPFAM" id="SSF53697">
    <property type="entry name" value="SIS domain"/>
    <property type="match status" value="1"/>
</dbReference>
<dbReference type="InterPro" id="IPR029055">
    <property type="entry name" value="Ntn_hydrolases_N"/>
</dbReference>
<evidence type="ECO:0000256" key="5">
    <source>
        <dbReference type="ARBA" id="ARBA00022490"/>
    </source>
</evidence>
<gene>
    <name evidence="10" type="primary">glmS</name>
    <name evidence="13" type="ORF">GGR38_003875</name>
</gene>
<sequence length="620" mass="66771">MSRSRMDKGAAEHMCGIIGIVGKEEVADRLVDGLRRMEYRGYDSAGVCTVHDGELIRRRAPGKLLNLVKELAVNPAPGLVGIAHTRWATHGAPTAANAHPHATEKLALVHNGIIENFRPLREMLQAKGRVFESETDTEVVAHLVSDLVEGGLSPVDAVKAALPQLRGAFALAIAFREYPDMLIGARLGSPLVLGYGEGETFLGSDALALAPLTQRITYLEEGDWVVIRREGVEIFDKDNNPVTRPIVASGASAAAVEKGNFRHFMQKEIYDQPTVVAQTLQSYVRRDDESVALPQIDFDLSAIKRVTIVACGTSFYAGLVAKYWFEHFARLPVDIDVASEFRYRDPVLEPGGLAIFISQSGETADTLAALRHCKANGQTIAVVVNVPTSSMAREADLLLPTHAGPEIGVASTKAFTCQLAVLAALAAHLAVKRGRMTRDDEREVVRNLIETPAALNAALAYDDAIAAMAHLIAPARDVLYLGRGQDYPLALEGALKLKEISYIHAEGYASGEMKHGPIALIDEHVPVIVIAPSGPLFEKTVSNMQEVRARGGKIVLISDAEGLAEAGEGCMATIEMPQVHPLIAPLVYAVPVQLLAYHVACVKGTDVDQPRNLAKSVTVE</sequence>
<dbReference type="Pfam" id="PF13522">
    <property type="entry name" value="GATase_6"/>
    <property type="match status" value="1"/>
</dbReference>
<dbReference type="GO" id="GO:0006002">
    <property type="term" value="P:fructose 6-phosphate metabolic process"/>
    <property type="evidence" value="ECO:0007669"/>
    <property type="project" value="TreeGrafter"/>
</dbReference>
<evidence type="ECO:0000256" key="3">
    <source>
        <dbReference type="ARBA" id="ARBA00012916"/>
    </source>
</evidence>
<dbReference type="Gene3D" id="3.40.50.10490">
    <property type="entry name" value="Glucose-6-phosphate isomerase like protein, domain 1"/>
    <property type="match status" value="2"/>
</dbReference>
<dbReference type="FunFam" id="3.40.50.10490:FF:000002">
    <property type="entry name" value="Glutamine--fructose-6-phosphate aminotransferase [isomerizing]"/>
    <property type="match status" value="1"/>
</dbReference>
<evidence type="ECO:0000313" key="14">
    <source>
        <dbReference type="Proteomes" id="UP000548867"/>
    </source>
</evidence>
<proteinExistence type="inferred from homology"/>
<evidence type="ECO:0000256" key="4">
    <source>
        <dbReference type="ARBA" id="ARBA00016090"/>
    </source>
</evidence>
<comment type="subunit">
    <text evidence="10">Homodimer.</text>
</comment>
<dbReference type="EMBL" id="JACIDX010000017">
    <property type="protein sequence ID" value="MBB3956908.1"/>
    <property type="molecule type" value="Genomic_DNA"/>
</dbReference>
<dbReference type="PROSITE" id="PS51464">
    <property type="entry name" value="SIS"/>
    <property type="match status" value="2"/>
</dbReference>
<evidence type="ECO:0000256" key="2">
    <source>
        <dbReference type="ARBA" id="ARBA00004496"/>
    </source>
</evidence>
<evidence type="ECO:0000259" key="12">
    <source>
        <dbReference type="PROSITE" id="PS51464"/>
    </source>
</evidence>
<dbReference type="GO" id="GO:0097367">
    <property type="term" value="F:carbohydrate derivative binding"/>
    <property type="evidence" value="ECO:0007669"/>
    <property type="project" value="InterPro"/>
</dbReference>
<accession>A0A7W6G800</accession>
<organism evidence="13 14">
    <name type="scientific">Novosphingobium sediminicola</name>
    <dbReference type="NCBI Taxonomy" id="563162"/>
    <lineage>
        <taxon>Bacteria</taxon>
        <taxon>Pseudomonadati</taxon>
        <taxon>Pseudomonadota</taxon>
        <taxon>Alphaproteobacteria</taxon>
        <taxon>Sphingomonadales</taxon>
        <taxon>Sphingomonadaceae</taxon>
        <taxon>Novosphingobium</taxon>
    </lineage>
</organism>
<feature type="domain" description="Glutamine amidotransferase type-2" evidence="11">
    <location>
        <begin position="15"/>
        <end position="230"/>
    </location>
</feature>
<dbReference type="GO" id="GO:0006487">
    <property type="term" value="P:protein N-linked glycosylation"/>
    <property type="evidence" value="ECO:0007669"/>
    <property type="project" value="TreeGrafter"/>
</dbReference>
<keyword evidence="14" id="KW-1185">Reference proteome</keyword>
<dbReference type="SUPFAM" id="SSF56235">
    <property type="entry name" value="N-terminal nucleophile aminohydrolases (Ntn hydrolases)"/>
    <property type="match status" value="1"/>
</dbReference>
<dbReference type="InterPro" id="IPR001347">
    <property type="entry name" value="SIS_dom"/>
</dbReference>
<dbReference type="InterPro" id="IPR035490">
    <property type="entry name" value="GlmS/FrlB_SIS"/>
</dbReference>
<dbReference type="GO" id="GO:0005975">
    <property type="term" value="P:carbohydrate metabolic process"/>
    <property type="evidence" value="ECO:0007669"/>
    <property type="project" value="UniProtKB-UniRule"/>
</dbReference>
<dbReference type="InterPro" id="IPR017932">
    <property type="entry name" value="GATase_2_dom"/>
</dbReference>
<keyword evidence="5 10" id="KW-0963">Cytoplasm</keyword>
<keyword evidence="8" id="KW-0677">Repeat</keyword>
<dbReference type="GO" id="GO:0004360">
    <property type="term" value="F:glutamine-fructose-6-phosphate transaminase (isomerizing) activity"/>
    <property type="evidence" value="ECO:0007669"/>
    <property type="project" value="UniProtKB-UniRule"/>
</dbReference>
<keyword evidence="6 10" id="KW-0032">Aminotransferase</keyword>
<evidence type="ECO:0000256" key="10">
    <source>
        <dbReference type="HAMAP-Rule" id="MF_00164"/>
    </source>
</evidence>
<dbReference type="HAMAP" id="MF_00164">
    <property type="entry name" value="GlmS"/>
    <property type="match status" value="1"/>
</dbReference>
<dbReference type="FunFam" id="3.60.20.10:FF:000006">
    <property type="entry name" value="Glutamine--fructose-6-phosphate aminotransferase [isomerizing]"/>
    <property type="match status" value="1"/>
</dbReference>
<feature type="initiator methionine" description="Removed" evidence="10">
    <location>
        <position position="14"/>
    </location>
</feature>
<protein>
    <recommendedName>
        <fullName evidence="4 10">Glutamine--fructose-6-phosphate aminotransferase [isomerizing]</fullName>
        <ecNumber evidence="3 10">2.6.1.16</ecNumber>
    </recommendedName>
    <alternativeName>
        <fullName evidence="10">D-fructose-6-phosphate amidotransferase</fullName>
    </alternativeName>
    <alternativeName>
        <fullName evidence="10">GFAT</fullName>
    </alternativeName>
    <alternativeName>
        <fullName evidence="10">Glucosamine-6-phosphate synthase</fullName>
    </alternativeName>
    <alternativeName>
        <fullName evidence="10">Hexosephosphate aminotransferase</fullName>
    </alternativeName>
    <alternativeName>
        <fullName evidence="10">L-glutamine--D-fructose-6-phosphate amidotransferase</fullName>
    </alternativeName>
</protein>
<dbReference type="CDD" id="cd05008">
    <property type="entry name" value="SIS_GlmS_GlmD_1"/>
    <property type="match status" value="1"/>
</dbReference>
<evidence type="ECO:0000256" key="7">
    <source>
        <dbReference type="ARBA" id="ARBA00022679"/>
    </source>
</evidence>
<dbReference type="EC" id="2.6.1.16" evidence="3 10"/>
<dbReference type="PROSITE" id="PS51278">
    <property type="entry name" value="GATASE_TYPE_2"/>
    <property type="match status" value="1"/>
</dbReference>
<dbReference type="NCBIfam" id="TIGR01135">
    <property type="entry name" value="glmS"/>
    <property type="match status" value="1"/>
</dbReference>
<dbReference type="GO" id="GO:0006047">
    <property type="term" value="P:UDP-N-acetylglucosamine metabolic process"/>
    <property type="evidence" value="ECO:0007669"/>
    <property type="project" value="TreeGrafter"/>
</dbReference>
<comment type="function">
    <text evidence="10">Catalyzes the first step in hexosamine metabolism, converting fructose-6P into glucosamine-6P using glutamine as a nitrogen source.</text>
</comment>
<comment type="subcellular location">
    <subcellularLocation>
        <location evidence="2 10">Cytoplasm</location>
    </subcellularLocation>
</comment>
<name>A0A7W6G800_9SPHN</name>
<keyword evidence="7 10" id="KW-0808">Transferase</keyword>
<dbReference type="AlphaFoldDB" id="A0A7W6G800"/>
<reference evidence="13 14" key="1">
    <citation type="submission" date="2020-08" db="EMBL/GenBank/DDBJ databases">
        <title>Genomic Encyclopedia of Type Strains, Phase IV (KMG-IV): sequencing the most valuable type-strain genomes for metagenomic binning, comparative biology and taxonomic classification.</title>
        <authorList>
            <person name="Goeker M."/>
        </authorList>
    </citation>
    <scope>NUCLEOTIDE SEQUENCE [LARGE SCALE GENOMIC DNA]</scope>
    <source>
        <strain evidence="13 14">DSM 27057</strain>
    </source>
</reference>
<dbReference type="NCBIfam" id="NF001484">
    <property type="entry name" value="PRK00331.1"/>
    <property type="match status" value="1"/>
</dbReference>
<dbReference type="Pfam" id="PF01380">
    <property type="entry name" value="SIS"/>
    <property type="match status" value="2"/>
</dbReference>
<feature type="domain" description="SIS" evidence="12">
    <location>
        <begin position="468"/>
        <end position="610"/>
    </location>
</feature>
<dbReference type="InterPro" id="IPR035466">
    <property type="entry name" value="GlmS/AgaS_SIS"/>
</dbReference>
<evidence type="ECO:0000259" key="11">
    <source>
        <dbReference type="PROSITE" id="PS51278"/>
    </source>
</evidence>
<evidence type="ECO:0000256" key="6">
    <source>
        <dbReference type="ARBA" id="ARBA00022576"/>
    </source>
</evidence>
<comment type="catalytic activity">
    <reaction evidence="1 10">
        <text>D-fructose 6-phosphate + L-glutamine = D-glucosamine 6-phosphate + L-glutamate</text>
        <dbReference type="Rhea" id="RHEA:13237"/>
        <dbReference type="ChEBI" id="CHEBI:29985"/>
        <dbReference type="ChEBI" id="CHEBI:58359"/>
        <dbReference type="ChEBI" id="CHEBI:58725"/>
        <dbReference type="ChEBI" id="CHEBI:61527"/>
        <dbReference type="EC" id="2.6.1.16"/>
    </reaction>
</comment>
<feature type="domain" description="SIS" evidence="12">
    <location>
        <begin position="296"/>
        <end position="435"/>
    </location>
</feature>
<dbReference type="Gene3D" id="3.60.20.10">
    <property type="entry name" value="Glutamine Phosphoribosylpyrophosphate, subunit 1, domain 1"/>
    <property type="match status" value="1"/>
</dbReference>
<dbReference type="GO" id="GO:0005829">
    <property type="term" value="C:cytosol"/>
    <property type="evidence" value="ECO:0007669"/>
    <property type="project" value="TreeGrafter"/>
</dbReference>
<evidence type="ECO:0000313" key="13">
    <source>
        <dbReference type="EMBL" id="MBB3956908.1"/>
    </source>
</evidence>
<dbReference type="InterPro" id="IPR046348">
    <property type="entry name" value="SIS_dom_sf"/>
</dbReference>
<dbReference type="GO" id="GO:0046349">
    <property type="term" value="P:amino sugar biosynthetic process"/>
    <property type="evidence" value="ECO:0007669"/>
    <property type="project" value="UniProtKB-ARBA"/>
</dbReference>
<dbReference type="CDD" id="cd05009">
    <property type="entry name" value="SIS_GlmS_GlmD_2"/>
    <property type="match status" value="1"/>
</dbReference>